<evidence type="ECO:0000256" key="1">
    <source>
        <dbReference type="SAM" id="MobiDB-lite"/>
    </source>
</evidence>
<sequence length="388" mass="44258">MIEYTLYRKRLSSCLKWVKCYAQVCSSPCPTIASLFDAPIIGNWYKADCPRYVLDSNTRIQFDRWILGGFTGKDFLISPVDLPRRPGKGSKTIRMYEQVGLEGLNKIQSTPRNILCAFGPVLRTVQILRTSLALAFSGISLRKNKARSKLRKETRERGQLATRISVNSSDEPTLEGEGTWVADRAGIVFSESEFSLTRKKKKLALFFDRKKSPLDKQDWNGQLFRVLSERSPSKRPDPLGYRLDLVGKSFSVRRGAKNGFDRFDLLEREKDKPLFVNEKKWVCLRMGLWNHPTATWAPGEDQARGREGARLPRIGAARLSSFLLVHSCQLWGKFELNEILLEGEASRNHRRERQGSTALNSRAQTQYEREQRGGYIHARLTLQGRSAG</sequence>
<protein>
    <submittedName>
        <fullName evidence="2">Uncharacterized protein</fullName>
    </submittedName>
</protein>
<evidence type="ECO:0000313" key="2">
    <source>
        <dbReference type="EMBL" id="KAA0059493.1"/>
    </source>
</evidence>
<name>A0A5A7UUB0_CUCMM</name>
<gene>
    <name evidence="2" type="ORF">E6C27_scaffold45438G00020</name>
</gene>
<organism evidence="2 3">
    <name type="scientific">Cucumis melo var. makuwa</name>
    <name type="common">Oriental melon</name>
    <dbReference type="NCBI Taxonomy" id="1194695"/>
    <lineage>
        <taxon>Eukaryota</taxon>
        <taxon>Viridiplantae</taxon>
        <taxon>Streptophyta</taxon>
        <taxon>Embryophyta</taxon>
        <taxon>Tracheophyta</taxon>
        <taxon>Spermatophyta</taxon>
        <taxon>Magnoliopsida</taxon>
        <taxon>eudicotyledons</taxon>
        <taxon>Gunneridae</taxon>
        <taxon>Pentapetalae</taxon>
        <taxon>rosids</taxon>
        <taxon>fabids</taxon>
        <taxon>Cucurbitales</taxon>
        <taxon>Cucurbitaceae</taxon>
        <taxon>Benincaseae</taxon>
        <taxon>Cucumis</taxon>
    </lineage>
</organism>
<dbReference type="AlphaFoldDB" id="A0A5A7UUB0"/>
<reference evidence="2 3" key="1">
    <citation type="submission" date="2019-08" db="EMBL/GenBank/DDBJ databases">
        <title>Draft genome sequences of two oriental melons (Cucumis melo L. var makuwa).</title>
        <authorList>
            <person name="Kwon S.-Y."/>
        </authorList>
    </citation>
    <scope>NUCLEOTIDE SEQUENCE [LARGE SCALE GENOMIC DNA]</scope>
    <source>
        <strain evidence="3">cv. SW 3</strain>
        <tissue evidence="2">Leaf</tissue>
    </source>
</reference>
<comment type="caution">
    <text evidence="2">The sequence shown here is derived from an EMBL/GenBank/DDBJ whole genome shotgun (WGS) entry which is preliminary data.</text>
</comment>
<feature type="compositionally biased region" description="Polar residues" evidence="1">
    <location>
        <begin position="355"/>
        <end position="366"/>
    </location>
</feature>
<accession>A0A5A7UUB0</accession>
<feature type="region of interest" description="Disordered" evidence="1">
    <location>
        <begin position="346"/>
        <end position="366"/>
    </location>
</feature>
<dbReference type="Proteomes" id="UP000321393">
    <property type="component" value="Unassembled WGS sequence"/>
</dbReference>
<dbReference type="EMBL" id="SSTE01006428">
    <property type="protein sequence ID" value="KAA0059493.1"/>
    <property type="molecule type" value="Genomic_DNA"/>
</dbReference>
<evidence type="ECO:0000313" key="3">
    <source>
        <dbReference type="Proteomes" id="UP000321393"/>
    </source>
</evidence>
<proteinExistence type="predicted"/>